<dbReference type="OrthoDB" id="8206682at2"/>
<dbReference type="RefSeq" id="WP_062656910.1">
    <property type="nucleotide sequence ID" value="NZ_BCSY01000045.1"/>
</dbReference>
<dbReference type="STRING" id="228230.RMCC_2759"/>
<protein>
    <submittedName>
        <fullName evidence="3">Acyltransferase family protein</fullName>
    </submittedName>
</protein>
<feature type="transmembrane region" description="Helical" evidence="1">
    <location>
        <begin position="406"/>
        <end position="427"/>
    </location>
</feature>
<name>A0A124E257_MYCCR</name>
<accession>A0A124E257</accession>
<dbReference type="Pfam" id="PF01757">
    <property type="entry name" value="Acyl_transf_3"/>
    <property type="match status" value="1"/>
</dbReference>
<keyword evidence="1" id="KW-1133">Transmembrane helix</keyword>
<feature type="transmembrane region" description="Helical" evidence="1">
    <location>
        <begin position="221"/>
        <end position="243"/>
    </location>
</feature>
<feature type="transmembrane region" description="Helical" evidence="1">
    <location>
        <begin position="336"/>
        <end position="359"/>
    </location>
</feature>
<dbReference type="InterPro" id="IPR002656">
    <property type="entry name" value="Acyl_transf_3_dom"/>
</dbReference>
<reference evidence="4" key="1">
    <citation type="journal article" date="2016" name="Genome Announc.">
        <title>Draft Genome Sequences of Five Rapidly Growing Mycobacterium Species, M. thermoresistibile, M. fortuitum subsp. acetamidolyticum, M. canariasense, M. brisbanense, and M. novocastrense.</title>
        <authorList>
            <person name="Katahira K."/>
            <person name="Ogura Y."/>
            <person name="Gotoh Y."/>
            <person name="Hayashi T."/>
        </authorList>
    </citation>
    <scope>NUCLEOTIDE SEQUENCE [LARGE SCALE GENOMIC DNA]</scope>
    <source>
        <strain evidence="4">JCM15298</strain>
    </source>
</reference>
<keyword evidence="3" id="KW-0012">Acyltransferase</keyword>
<reference evidence="4" key="2">
    <citation type="submission" date="2016-02" db="EMBL/GenBank/DDBJ databases">
        <title>Draft genome sequence of five rapidly growing Mycobacterium species.</title>
        <authorList>
            <person name="Katahira K."/>
            <person name="Gotou Y."/>
            <person name="Iida K."/>
            <person name="Ogura Y."/>
            <person name="Hayashi T."/>
        </authorList>
    </citation>
    <scope>NUCLEOTIDE SEQUENCE [LARGE SCALE GENOMIC DNA]</scope>
    <source>
        <strain evidence="4">JCM15298</strain>
    </source>
</reference>
<keyword evidence="1" id="KW-0812">Transmembrane</keyword>
<feature type="transmembrane region" description="Helical" evidence="1">
    <location>
        <begin position="109"/>
        <end position="129"/>
    </location>
</feature>
<dbReference type="GO" id="GO:0016747">
    <property type="term" value="F:acyltransferase activity, transferring groups other than amino-acyl groups"/>
    <property type="evidence" value="ECO:0007669"/>
    <property type="project" value="InterPro"/>
</dbReference>
<dbReference type="AlphaFoldDB" id="A0A124E257"/>
<feature type="transmembrane region" description="Helical" evidence="1">
    <location>
        <begin position="304"/>
        <end position="324"/>
    </location>
</feature>
<feature type="transmembrane region" description="Helical" evidence="1">
    <location>
        <begin position="27"/>
        <end position="45"/>
    </location>
</feature>
<evidence type="ECO:0000313" key="3">
    <source>
        <dbReference type="EMBL" id="GAS95793.1"/>
    </source>
</evidence>
<evidence type="ECO:0000259" key="2">
    <source>
        <dbReference type="Pfam" id="PF01757"/>
    </source>
</evidence>
<evidence type="ECO:0000256" key="1">
    <source>
        <dbReference type="SAM" id="Phobius"/>
    </source>
</evidence>
<organism evidence="3 4">
    <name type="scientific">Mycolicibacterium canariasense</name>
    <name type="common">Mycobacterium canariasense</name>
    <dbReference type="NCBI Taxonomy" id="228230"/>
    <lineage>
        <taxon>Bacteria</taxon>
        <taxon>Bacillati</taxon>
        <taxon>Actinomycetota</taxon>
        <taxon>Actinomycetes</taxon>
        <taxon>Mycobacteriales</taxon>
        <taxon>Mycobacteriaceae</taxon>
        <taxon>Mycolicibacterium</taxon>
    </lineage>
</organism>
<feature type="transmembrane region" description="Helical" evidence="1">
    <location>
        <begin position="65"/>
        <end position="88"/>
    </location>
</feature>
<evidence type="ECO:0000313" key="4">
    <source>
        <dbReference type="Proteomes" id="UP000069443"/>
    </source>
</evidence>
<sequence length="435" mass="45684">MALTEPVTSLSDAATPGRDRAIDVARLAALVVVMFGHSALLLATIDDRGLRIGNILGELPALAPITWVVQVMPLFFLAGGAAGAYGWHPGRTSWGTWLFTRAQRLCRPVFWYLAFWTAALVLARAVLGAESAAGLGRECVALLWFLGVYLVVLAFVPALTRLRGLGATMAVVLGLILVAAAFDALRLALDDPEAGLANFVVVWLIPMVIGVGYARGLMRPLVALAGAAVALAAQVVLAVTGPYDVSLVVTGTERMSNVSPPTTLLALHCTWMSLLFVTAAGPIRRWAQRPRVWTVVATGNGGAMTLYLWHIPAIAVATFGLHAVGLDAYDVHAADFWGLLALRAAVFAVVMTGLFLLLSPLEHRRLPWWDRPAAATGARSVAAGALVCAAGVALLLMAKFGLSGPAGYGALGVFLVAVATARLAAVLPRPVAVIR</sequence>
<comment type="caution">
    <text evidence="3">The sequence shown here is derived from an EMBL/GenBank/DDBJ whole genome shotgun (WGS) entry which is preliminary data.</text>
</comment>
<feature type="domain" description="Acyltransferase 3" evidence="2">
    <location>
        <begin position="20"/>
        <end position="357"/>
    </location>
</feature>
<keyword evidence="1" id="KW-0472">Membrane</keyword>
<feature type="transmembrane region" description="Helical" evidence="1">
    <location>
        <begin position="167"/>
        <end position="189"/>
    </location>
</feature>
<dbReference type="EMBL" id="BCSY01000045">
    <property type="protein sequence ID" value="GAS95793.1"/>
    <property type="molecule type" value="Genomic_DNA"/>
</dbReference>
<keyword evidence="4" id="KW-1185">Reference proteome</keyword>
<dbReference type="Proteomes" id="UP000069443">
    <property type="component" value="Unassembled WGS sequence"/>
</dbReference>
<feature type="transmembrane region" description="Helical" evidence="1">
    <location>
        <begin position="263"/>
        <end position="283"/>
    </location>
</feature>
<proteinExistence type="predicted"/>
<gene>
    <name evidence="3" type="ORF">RMCC_2759</name>
</gene>
<keyword evidence="3" id="KW-0808">Transferase</keyword>
<feature type="transmembrane region" description="Helical" evidence="1">
    <location>
        <begin position="141"/>
        <end position="160"/>
    </location>
</feature>
<feature type="transmembrane region" description="Helical" evidence="1">
    <location>
        <begin position="380"/>
        <end position="400"/>
    </location>
</feature>
<feature type="transmembrane region" description="Helical" evidence="1">
    <location>
        <begin position="195"/>
        <end position="214"/>
    </location>
</feature>